<dbReference type="EMBL" id="AANZ01000016">
    <property type="protein sequence ID" value="EAQ78991.1"/>
    <property type="molecule type" value="Genomic_DNA"/>
</dbReference>
<dbReference type="PROSITE" id="PS51257">
    <property type="entry name" value="PROKAR_LIPOPROTEIN"/>
    <property type="match status" value="1"/>
</dbReference>
<organism evidence="1 2">
    <name type="scientific">Blastopirellula marina DSM 3645</name>
    <dbReference type="NCBI Taxonomy" id="314230"/>
    <lineage>
        <taxon>Bacteria</taxon>
        <taxon>Pseudomonadati</taxon>
        <taxon>Planctomycetota</taxon>
        <taxon>Planctomycetia</taxon>
        <taxon>Pirellulales</taxon>
        <taxon>Pirellulaceae</taxon>
        <taxon>Blastopirellula</taxon>
    </lineage>
</organism>
<comment type="caution">
    <text evidence="1">The sequence shown here is derived from an EMBL/GenBank/DDBJ whole genome shotgun (WGS) entry which is preliminary data.</text>
</comment>
<dbReference type="Proteomes" id="UP000004358">
    <property type="component" value="Unassembled WGS sequence"/>
</dbReference>
<dbReference type="OrthoDB" id="291697at2"/>
<dbReference type="HOGENOM" id="CLU_113730_1_1_0"/>
<proteinExistence type="predicted"/>
<gene>
    <name evidence="1" type="ORF">DSM3645_13545</name>
</gene>
<name>A3ZWL7_9BACT</name>
<dbReference type="AlphaFoldDB" id="A3ZWL7"/>
<reference evidence="1 2" key="1">
    <citation type="submission" date="2006-02" db="EMBL/GenBank/DDBJ databases">
        <authorList>
            <person name="Amann R."/>
            <person name="Ferriera S."/>
            <person name="Johnson J."/>
            <person name="Kravitz S."/>
            <person name="Halpern A."/>
            <person name="Remington K."/>
            <person name="Beeson K."/>
            <person name="Tran B."/>
            <person name="Rogers Y.-H."/>
            <person name="Friedman R."/>
            <person name="Venter J.C."/>
        </authorList>
    </citation>
    <scope>NUCLEOTIDE SEQUENCE [LARGE SCALE GENOMIC DNA]</scope>
    <source>
        <strain evidence="1 2">DSM 3645</strain>
    </source>
</reference>
<evidence type="ECO:0000313" key="2">
    <source>
        <dbReference type="Proteomes" id="UP000004358"/>
    </source>
</evidence>
<protein>
    <recommendedName>
        <fullName evidence="3">Lipoprotein</fullName>
    </recommendedName>
</protein>
<sequence>MSFRSPLASVAFVAFCSIALSGCYDRGPKLPPTVPVSGNVTLNGQPLTRGIITFSPVEPGPASSGQVIDGQIVELRSNGIKSGVVVGEHRVTIYDEDVESGSVDIVPNRYGSLDTALQASVTETGPNAFTFELKQN</sequence>
<accession>A3ZWL7</accession>
<evidence type="ECO:0000313" key="1">
    <source>
        <dbReference type="EMBL" id="EAQ78991.1"/>
    </source>
</evidence>
<dbReference type="RefSeq" id="WP_002650607.1">
    <property type="nucleotide sequence ID" value="NZ_CH672376.1"/>
</dbReference>
<evidence type="ECO:0008006" key="3">
    <source>
        <dbReference type="Google" id="ProtNLM"/>
    </source>
</evidence>